<dbReference type="RefSeq" id="WP_149300463.1">
    <property type="nucleotide sequence ID" value="NZ_VTWH01000002.1"/>
</dbReference>
<keyword evidence="10" id="KW-0175">Coiled coil</keyword>
<dbReference type="AlphaFoldDB" id="A0A5B0DZH2"/>
<evidence type="ECO:0000256" key="8">
    <source>
        <dbReference type="ARBA" id="ARBA00026068"/>
    </source>
</evidence>
<evidence type="ECO:0000256" key="2">
    <source>
        <dbReference type="ARBA" id="ARBA00015195"/>
    </source>
</evidence>
<evidence type="ECO:0000256" key="1">
    <source>
        <dbReference type="ARBA" id="ARBA00004496"/>
    </source>
</evidence>
<organism evidence="11 12">
    <name type="scientific">Aureimonas fodinaquatilis</name>
    <dbReference type="NCBI Taxonomy" id="2565783"/>
    <lineage>
        <taxon>Bacteria</taxon>
        <taxon>Pseudomonadati</taxon>
        <taxon>Pseudomonadota</taxon>
        <taxon>Alphaproteobacteria</taxon>
        <taxon>Hyphomicrobiales</taxon>
        <taxon>Aurantimonadaceae</taxon>
        <taxon>Aureimonas</taxon>
    </lineage>
</organism>
<keyword evidence="4 11" id="KW-0132">Cell division</keyword>
<evidence type="ECO:0000256" key="5">
    <source>
        <dbReference type="ARBA" id="ARBA00023210"/>
    </source>
</evidence>
<dbReference type="PANTHER" id="PTHR34981:SF1">
    <property type="entry name" value="CELL DIVISION PROTEIN ZAPA"/>
    <property type="match status" value="1"/>
</dbReference>
<evidence type="ECO:0000256" key="10">
    <source>
        <dbReference type="SAM" id="Coils"/>
    </source>
</evidence>
<proteinExistence type="predicted"/>
<evidence type="ECO:0000256" key="6">
    <source>
        <dbReference type="ARBA" id="ARBA00023306"/>
    </source>
</evidence>
<comment type="subcellular location">
    <subcellularLocation>
        <location evidence="1">Cytoplasm</location>
    </subcellularLocation>
</comment>
<keyword evidence="3" id="KW-0963">Cytoplasm</keyword>
<comment type="caution">
    <text evidence="11">The sequence shown here is derived from an EMBL/GenBank/DDBJ whole genome shotgun (WGS) entry which is preliminary data.</text>
</comment>
<dbReference type="GO" id="GO:0032153">
    <property type="term" value="C:cell division site"/>
    <property type="evidence" value="ECO:0007669"/>
    <property type="project" value="TreeGrafter"/>
</dbReference>
<gene>
    <name evidence="11" type="ORF">FPY71_11990</name>
</gene>
<dbReference type="GO" id="GO:0000921">
    <property type="term" value="P:septin ring assembly"/>
    <property type="evidence" value="ECO:0007669"/>
    <property type="project" value="TreeGrafter"/>
</dbReference>
<dbReference type="PANTHER" id="PTHR34981">
    <property type="entry name" value="CELL DIVISION PROTEIN ZAPA"/>
    <property type="match status" value="1"/>
</dbReference>
<comment type="subunit">
    <text evidence="8">Homodimer. Interacts with FtsZ.</text>
</comment>
<evidence type="ECO:0000313" key="12">
    <source>
        <dbReference type="Proteomes" id="UP000324738"/>
    </source>
</evidence>
<dbReference type="Proteomes" id="UP000324738">
    <property type="component" value="Unassembled WGS sequence"/>
</dbReference>
<dbReference type="EMBL" id="VTWH01000002">
    <property type="protein sequence ID" value="KAA0971151.1"/>
    <property type="molecule type" value="Genomic_DNA"/>
</dbReference>
<feature type="coiled-coil region" evidence="10">
    <location>
        <begin position="56"/>
        <end position="118"/>
    </location>
</feature>
<keyword evidence="12" id="KW-1185">Reference proteome</keyword>
<reference evidence="11 12" key="1">
    <citation type="submission" date="2019-08" db="EMBL/GenBank/DDBJ databases">
        <title>Aureimonas fodiniaquatilis sp. nov., isolated from a coal mine wastewater.</title>
        <authorList>
            <person name="Kim W."/>
        </authorList>
    </citation>
    <scope>NUCLEOTIDE SEQUENCE [LARGE SCALE GENOMIC DNA]</scope>
    <source>
        <strain evidence="11 12">CAU 1482</strain>
    </source>
</reference>
<evidence type="ECO:0000256" key="4">
    <source>
        <dbReference type="ARBA" id="ARBA00022618"/>
    </source>
</evidence>
<dbReference type="GO" id="GO:0000917">
    <property type="term" value="P:division septum assembly"/>
    <property type="evidence" value="ECO:0007669"/>
    <property type="project" value="UniProtKB-KW"/>
</dbReference>
<evidence type="ECO:0000256" key="7">
    <source>
        <dbReference type="ARBA" id="ARBA00024910"/>
    </source>
</evidence>
<dbReference type="Pfam" id="PF05164">
    <property type="entry name" value="ZapA"/>
    <property type="match status" value="1"/>
</dbReference>
<name>A0A5B0DZH2_9HYPH</name>
<evidence type="ECO:0000313" key="11">
    <source>
        <dbReference type="EMBL" id="KAA0971151.1"/>
    </source>
</evidence>
<sequence length="119" mass="13132">MPQIVVTIDGKTYRMACSEGEEDHLLGLAARLDARIGELRGSFGEIGDQRLTVMAAITTMDEVAEAQNRVQELETELAQARSENSSARNGRDVLIQTMNGVSDAIERVALKLERLEDRD</sequence>
<dbReference type="GO" id="GO:0005829">
    <property type="term" value="C:cytosol"/>
    <property type="evidence" value="ECO:0007669"/>
    <property type="project" value="TreeGrafter"/>
</dbReference>
<dbReference type="GO" id="GO:0043093">
    <property type="term" value="P:FtsZ-dependent cytokinesis"/>
    <property type="evidence" value="ECO:0007669"/>
    <property type="project" value="TreeGrafter"/>
</dbReference>
<keyword evidence="6" id="KW-0131">Cell cycle</keyword>
<dbReference type="GO" id="GO:0030428">
    <property type="term" value="C:cell septum"/>
    <property type="evidence" value="ECO:0007669"/>
    <property type="project" value="TreeGrafter"/>
</dbReference>
<evidence type="ECO:0000256" key="3">
    <source>
        <dbReference type="ARBA" id="ARBA00022490"/>
    </source>
</evidence>
<dbReference type="InterPro" id="IPR007838">
    <property type="entry name" value="Cell_div_ZapA-like"/>
</dbReference>
<dbReference type="Gene3D" id="3.30.160.880">
    <property type="entry name" value="Cell division protein ZapA protomer, N-terminal domain"/>
    <property type="match status" value="1"/>
</dbReference>
<accession>A0A5B0DZH2</accession>
<dbReference type="OrthoDB" id="9797575at2"/>
<dbReference type="InterPro" id="IPR036192">
    <property type="entry name" value="Cell_div_ZapA-like_sf"/>
</dbReference>
<protein>
    <recommendedName>
        <fullName evidence="2">Cell division protein ZapA</fullName>
    </recommendedName>
    <alternativeName>
        <fullName evidence="9">Z ring-associated protein ZapA</fullName>
    </alternativeName>
</protein>
<evidence type="ECO:0000256" key="9">
    <source>
        <dbReference type="ARBA" id="ARBA00033158"/>
    </source>
</evidence>
<dbReference type="SUPFAM" id="SSF102829">
    <property type="entry name" value="Cell division protein ZapA-like"/>
    <property type="match status" value="1"/>
</dbReference>
<keyword evidence="5" id="KW-0717">Septation</keyword>
<dbReference type="InterPro" id="IPR042233">
    <property type="entry name" value="Cell_div_ZapA_N"/>
</dbReference>
<comment type="function">
    <text evidence="7">Activator of cell division through the inhibition of FtsZ GTPase activity, therefore promoting FtsZ assembly into bundles of protofilaments necessary for the formation of the division Z ring. It is recruited early at mid-cell but it is not essential for cell division.</text>
</comment>